<feature type="signal peptide" evidence="1">
    <location>
        <begin position="1"/>
        <end position="22"/>
    </location>
</feature>
<feature type="chain" id="PRO_5032434020" evidence="1">
    <location>
        <begin position="23"/>
        <end position="437"/>
    </location>
</feature>
<accession>A0A840V335</accession>
<name>A0A840V335_9BACT</name>
<organism evidence="2 3">
    <name type="scientific">Haloferula luteola</name>
    <dbReference type="NCBI Taxonomy" id="595692"/>
    <lineage>
        <taxon>Bacteria</taxon>
        <taxon>Pseudomonadati</taxon>
        <taxon>Verrucomicrobiota</taxon>
        <taxon>Verrucomicrobiia</taxon>
        <taxon>Verrucomicrobiales</taxon>
        <taxon>Verrucomicrobiaceae</taxon>
        <taxon>Haloferula</taxon>
    </lineage>
</organism>
<dbReference type="EMBL" id="JACHFD010000012">
    <property type="protein sequence ID" value="MBB5352405.1"/>
    <property type="molecule type" value="Genomic_DNA"/>
</dbReference>
<protein>
    <submittedName>
        <fullName evidence="2">Uncharacterized protein</fullName>
    </submittedName>
</protein>
<reference evidence="2 3" key="1">
    <citation type="submission" date="2020-08" db="EMBL/GenBank/DDBJ databases">
        <title>Genomic Encyclopedia of Type Strains, Phase IV (KMG-IV): sequencing the most valuable type-strain genomes for metagenomic binning, comparative biology and taxonomic classification.</title>
        <authorList>
            <person name="Goeker M."/>
        </authorList>
    </citation>
    <scope>NUCLEOTIDE SEQUENCE [LARGE SCALE GENOMIC DNA]</scope>
    <source>
        <strain evidence="2 3">YC6886</strain>
    </source>
</reference>
<evidence type="ECO:0000256" key="1">
    <source>
        <dbReference type="SAM" id="SignalP"/>
    </source>
</evidence>
<keyword evidence="1" id="KW-0732">Signal</keyword>
<gene>
    <name evidence="2" type="ORF">HNR46_002650</name>
</gene>
<dbReference type="RefSeq" id="WP_184019420.1">
    <property type="nucleotide sequence ID" value="NZ_JACHFD010000012.1"/>
</dbReference>
<dbReference type="Proteomes" id="UP000557717">
    <property type="component" value="Unassembled WGS sequence"/>
</dbReference>
<dbReference type="AlphaFoldDB" id="A0A840V335"/>
<proteinExistence type="predicted"/>
<evidence type="ECO:0000313" key="2">
    <source>
        <dbReference type="EMBL" id="MBB5352405.1"/>
    </source>
</evidence>
<keyword evidence="3" id="KW-1185">Reference proteome</keyword>
<comment type="caution">
    <text evidence="2">The sequence shown here is derived from an EMBL/GenBank/DDBJ whole genome shotgun (WGS) entry which is preliminary data.</text>
</comment>
<sequence>MTPKFSSLTSALMGLVAITASADQILLTDGSRLTGEVVTLDREQLSLRTPLAQEDLGLKLEGVREVNFPPPPEEWADQSARVVLINGDVFPCELKAIGDETITVNTAYSSPLDVPRRLIRSLQVGLQPRRILYDGPQAGEEWSGPSAWRVENGALISLGRGPSAFDPGSISSSFSLQFQLKWARTTNLEVYFCSASESPGPQKEDRYRLQIRNHRLRLDRQSSRQNTFDTLGEVPLNPADFPQSTFQLEIRVDRDRHHLKIQLDDAEVLLDAVDRQGIPEGSKIVFNSLINEPEAMSVGPILLRAWNPIRDRHPNEERGDPTVDALIDIDGQRFGGKILGSQADSPSNSVEIQTDFSPSPLHVPMDRVSTLFFCHSDEATGRSPLLIGLPDTGLISAESCHFENQQARILHPLLGELTFRREALRALARRQLPPEEP</sequence>
<evidence type="ECO:0000313" key="3">
    <source>
        <dbReference type="Proteomes" id="UP000557717"/>
    </source>
</evidence>